<protein>
    <submittedName>
        <fullName evidence="1">Uncharacterized protein</fullName>
    </submittedName>
</protein>
<comment type="caution">
    <text evidence="1">The sequence shown here is derived from an EMBL/GenBank/DDBJ whole genome shotgun (WGS) entry which is preliminary data.</text>
</comment>
<dbReference type="OrthoDB" id="259642at2"/>
<sequence>MNLKSSLEPITNRQRQRRITKWSDYRRLVASICDGKEPDSDEIATVLADNEQTRRRAVAMTPNYWPAVEACVTTTTRFRPLESEATKLAKQIDVAEQTLEALTAKHEAEMSPLYIRRTEINTIRKRASQARM</sequence>
<dbReference type="Proteomes" id="UP000322699">
    <property type="component" value="Unassembled WGS sequence"/>
</dbReference>
<evidence type="ECO:0000313" key="2">
    <source>
        <dbReference type="Proteomes" id="UP000322699"/>
    </source>
</evidence>
<name>A0A5B1CM45_9BACT</name>
<keyword evidence="2" id="KW-1185">Reference proteome</keyword>
<dbReference type="AlphaFoldDB" id="A0A5B1CM45"/>
<gene>
    <name evidence="1" type="ORF">LF1_29630</name>
</gene>
<organism evidence="1 2">
    <name type="scientific">Rubripirellula obstinata</name>
    <dbReference type="NCBI Taxonomy" id="406547"/>
    <lineage>
        <taxon>Bacteria</taxon>
        <taxon>Pseudomonadati</taxon>
        <taxon>Planctomycetota</taxon>
        <taxon>Planctomycetia</taxon>
        <taxon>Pirellulales</taxon>
        <taxon>Pirellulaceae</taxon>
        <taxon>Rubripirellula</taxon>
    </lineage>
</organism>
<proteinExistence type="predicted"/>
<dbReference type="RefSeq" id="WP_068266667.1">
    <property type="nucleotide sequence ID" value="NZ_LWSK01000127.1"/>
</dbReference>
<reference evidence="1 2" key="1">
    <citation type="submission" date="2019-08" db="EMBL/GenBank/DDBJ databases">
        <title>Deep-cultivation of Planctomycetes and their phenomic and genomic characterization uncovers novel biology.</title>
        <authorList>
            <person name="Wiegand S."/>
            <person name="Jogler M."/>
            <person name="Boedeker C."/>
            <person name="Pinto D."/>
            <person name="Vollmers J."/>
            <person name="Rivas-Marin E."/>
            <person name="Kohn T."/>
            <person name="Peeters S.H."/>
            <person name="Heuer A."/>
            <person name="Rast P."/>
            <person name="Oberbeckmann S."/>
            <person name="Bunk B."/>
            <person name="Jeske O."/>
            <person name="Meyerdierks A."/>
            <person name="Storesund J.E."/>
            <person name="Kallscheuer N."/>
            <person name="Luecker S."/>
            <person name="Lage O.M."/>
            <person name="Pohl T."/>
            <person name="Merkel B.J."/>
            <person name="Hornburger P."/>
            <person name="Mueller R.-W."/>
            <person name="Bruemmer F."/>
            <person name="Labrenz M."/>
            <person name="Spormann A.M."/>
            <person name="Op Den Camp H."/>
            <person name="Overmann J."/>
            <person name="Amann R."/>
            <person name="Jetten M.S.M."/>
            <person name="Mascher T."/>
            <person name="Medema M.H."/>
            <person name="Devos D.P."/>
            <person name="Kaster A.-K."/>
            <person name="Ovreas L."/>
            <person name="Rohde M."/>
            <person name="Galperin M.Y."/>
            <person name="Jogler C."/>
        </authorList>
    </citation>
    <scope>NUCLEOTIDE SEQUENCE [LARGE SCALE GENOMIC DNA]</scope>
    <source>
        <strain evidence="1 2">LF1</strain>
    </source>
</reference>
<dbReference type="EMBL" id="VRLW01000001">
    <property type="protein sequence ID" value="KAA1260423.1"/>
    <property type="molecule type" value="Genomic_DNA"/>
</dbReference>
<accession>A0A5B1CM45</accession>
<evidence type="ECO:0000313" key="1">
    <source>
        <dbReference type="EMBL" id="KAA1260423.1"/>
    </source>
</evidence>